<feature type="binding site" evidence="3">
    <location>
        <position position="123"/>
    </location>
    <ligand>
        <name>Mn(2+)</name>
        <dbReference type="ChEBI" id="CHEBI:29035"/>
        <label>1</label>
    </ligand>
</feature>
<dbReference type="RefSeq" id="WP_064562577.1">
    <property type="nucleotide sequence ID" value="NZ_CP014007.2"/>
</dbReference>
<dbReference type="InterPro" id="IPR011051">
    <property type="entry name" value="RmlC_Cupin_sf"/>
</dbReference>
<dbReference type="CDD" id="cd20305">
    <property type="entry name" value="cupin_OxDC_C"/>
    <property type="match status" value="1"/>
</dbReference>
<comment type="caution">
    <text evidence="7">The sequence shown here is derived from an EMBL/GenBank/DDBJ whole genome shotgun (WGS) entry which is preliminary data.</text>
</comment>
<evidence type="ECO:0000256" key="1">
    <source>
        <dbReference type="ARBA" id="ARBA00022723"/>
    </source>
</evidence>
<dbReference type="GO" id="GO:0033609">
    <property type="term" value="P:oxalate metabolic process"/>
    <property type="evidence" value="ECO:0007669"/>
    <property type="project" value="InterPro"/>
</dbReference>
<feature type="binding site" evidence="3">
    <location>
        <position position="117"/>
    </location>
    <ligand>
        <name>Mn(2+)</name>
        <dbReference type="ChEBI" id="CHEBI:29035"/>
        <label>1</label>
    </ligand>
</feature>
<dbReference type="NCBIfam" id="TIGR03404">
    <property type="entry name" value="bicupin_oxalic"/>
    <property type="match status" value="1"/>
</dbReference>
<dbReference type="Pfam" id="PF00190">
    <property type="entry name" value="Cupin_1"/>
    <property type="match status" value="2"/>
</dbReference>
<feature type="binding site" evidence="3">
    <location>
        <position position="162"/>
    </location>
    <ligand>
        <name>Mn(2+)</name>
        <dbReference type="ChEBI" id="CHEBI:29035"/>
        <label>1</label>
    </ligand>
</feature>
<feature type="region of interest" description="Disordered" evidence="4">
    <location>
        <begin position="34"/>
        <end position="65"/>
    </location>
</feature>
<feature type="binding site" evidence="3">
    <location>
        <position position="119"/>
    </location>
    <ligand>
        <name>Mn(2+)</name>
        <dbReference type="ChEBI" id="CHEBI:29035"/>
        <label>1</label>
    </ligand>
</feature>
<proteinExistence type="predicted"/>
<dbReference type="GO" id="GO:0046872">
    <property type="term" value="F:metal ion binding"/>
    <property type="evidence" value="ECO:0007669"/>
    <property type="project" value="UniProtKB-KW"/>
</dbReference>
<evidence type="ECO:0000256" key="2">
    <source>
        <dbReference type="PIRSR" id="PIRSR617774-1"/>
    </source>
</evidence>
<feature type="binding site" evidence="3">
    <location>
        <position position="303"/>
    </location>
    <ligand>
        <name>Mn(2+)</name>
        <dbReference type="ChEBI" id="CHEBI:29035"/>
        <label>2</label>
    </ligand>
</feature>
<reference evidence="7 8" key="1">
    <citation type="submission" date="2016-10" db="EMBL/GenBank/DDBJ databases">
        <authorList>
            <person name="Varghese N."/>
            <person name="Submissions S."/>
        </authorList>
    </citation>
    <scope>NUCLEOTIDE SEQUENCE [LARGE SCALE GENOMIC DNA]</scope>
    <source>
        <strain evidence="7 8">CGMCC 1.7012</strain>
    </source>
</reference>
<dbReference type="EMBL" id="FOKO01000006">
    <property type="protein sequence ID" value="SFD16387.1"/>
    <property type="molecule type" value="Genomic_DNA"/>
</dbReference>
<feature type="chain" id="PRO_5041638684" evidence="5">
    <location>
        <begin position="28"/>
        <end position="403"/>
    </location>
</feature>
<dbReference type="Proteomes" id="UP000182314">
    <property type="component" value="Unassembled WGS sequence"/>
</dbReference>
<dbReference type="CDD" id="cd20304">
    <property type="entry name" value="cupin_OxDC_N"/>
    <property type="match status" value="1"/>
</dbReference>
<accession>A0AA94H7K8</accession>
<sequence>MQKISRRGFMAFAAGGTVMLAAGQALAHDDTVKTYPVGQRDPGPHDPIREGENPDIVNPPATDSGTLPNLRYSFSDSHIRKGSGGWTRQVTQRELGISTTIAGVDMRLNAGGIRELHWHKEAEWAYMLYGNARVTAFDTKGGWFVDDIGPGDIWYFPSGIPHSIQGLGPDGCEFLLAFDSGGFDEDSTFLLSDWFKHVPPEILAKNFQVPVATFANLPSPANEYIFAGNVPGSLSSDSIKGSMKSDIAFTHHMLGQDPIKAPGGTVRITDSSNFPVSKTISAALVEVLPGGMRELHWHPNNDEWQYYLEGEGRMGVFASSGQARTFDYRAGDVGYVPFAMGHYIENTGNSPLRFLELFKSDYYADISLNQWLANTPPELVKQHLQLDDNFMKALNLQKNPLVK</sequence>
<dbReference type="Gene3D" id="2.60.120.10">
    <property type="entry name" value="Jelly Rolls"/>
    <property type="match status" value="2"/>
</dbReference>
<feature type="signal peptide" evidence="5">
    <location>
        <begin position="1"/>
        <end position="27"/>
    </location>
</feature>
<evidence type="ECO:0000256" key="3">
    <source>
        <dbReference type="PIRSR" id="PIRSR617774-2"/>
    </source>
</evidence>
<dbReference type="PANTHER" id="PTHR35848:SF9">
    <property type="entry name" value="SLL1358 PROTEIN"/>
    <property type="match status" value="1"/>
</dbReference>
<dbReference type="InterPro" id="IPR017774">
    <property type="entry name" value="Bicupin_oxalate_deCO2ase/Oxase"/>
</dbReference>
<keyword evidence="1 3" id="KW-0479">Metal-binding</keyword>
<feature type="binding site" evidence="3">
    <location>
        <position position="342"/>
    </location>
    <ligand>
        <name>Mn(2+)</name>
        <dbReference type="ChEBI" id="CHEBI:29035"/>
        <label>2</label>
    </ligand>
</feature>
<evidence type="ECO:0000313" key="7">
    <source>
        <dbReference type="EMBL" id="SFD16387.1"/>
    </source>
</evidence>
<dbReference type="KEGG" id="kor:AWR26_00145"/>
<gene>
    <name evidence="7" type="ORF">SAMN05216286_4495</name>
</gene>
<dbReference type="InterPro" id="IPR006045">
    <property type="entry name" value="Cupin_1"/>
</dbReference>
<feature type="active site" description="Proton donor" evidence="2">
    <location>
        <position position="356"/>
    </location>
</feature>
<dbReference type="SUPFAM" id="SSF51182">
    <property type="entry name" value="RmlC-like cupins"/>
    <property type="match status" value="1"/>
</dbReference>
<feature type="domain" description="Cupin type-1" evidence="6">
    <location>
        <begin position="251"/>
        <end position="392"/>
    </location>
</feature>
<organism evidence="7 8">
    <name type="scientific">Kosakonia oryzae</name>
    <dbReference type="NCBI Taxonomy" id="497725"/>
    <lineage>
        <taxon>Bacteria</taxon>
        <taxon>Pseudomonadati</taxon>
        <taxon>Pseudomonadota</taxon>
        <taxon>Gammaproteobacteria</taxon>
        <taxon>Enterobacterales</taxon>
        <taxon>Enterobacteriaceae</taxon>
        <taxon>Kosakonia</taxon>
    </lineage>
</organism>
<dbReference type="PANTHER" id="PTHR35848">
    <property type="entry name" value="OXALATE-BINDING PROTEIN"/>
    <property type="match status" value="1"/>
</dbReference>
<evidence type="ECO:0000256" key="5">
    <source>
        <dbReference type="SAM" id="SignalP"/>
    </source>
</evidence>
<comment type="cofactor">
    <cofactor evidence="3">
        <name>Mn(2+)</name>
        <dbReference type="ChEBI" id="CHEBI:29035"/>
    </cofactor>
    <text evidence="3">Binds 2 manganese ions per subunit.</text>
</comment>
<evidence type="ECO:0000259" key="6">
    <source>
        <dbReference type="SMART" id="SM00835"/>
    </source>
</evidence>
<dbReference type="SMART" id="SM00835">
    <property type="entry name" value="Cupin_1"/>
    <property type="match status" value="2"/>
</dbReference>
<evidence type="ECO:0000313" key="8">
    <source>
        <dbReference type="Proteomes" id="UP000182314"/>
    </source>
</evidence>
<dbReference type="PROSITE" id="PS51318">
    <property type="entry name" value="TAT"/>
    <property type="match status" value="1"/>
</dbReference>
<keyword evidence="5" id="KW-0732">Signal</keyword>
<feature type="binding site" evidence="3">
    <location>
        <position position="298"/>
    </location>
    <ligand>
        <name>Mn(2+)</name>
        <dbReference type="ChEBI" id="CHEBI:29035"/>
        <label>2</label>
    </ligand>
</feature>
<dbReference type="InterPro" id="IPR051610">
    <property type="entry name" value="GPI/OXD"/>
</dbReference>
<protein>
    <submittedName>
        <fullName evidence="7">Oxalate decarboxylase</fullName>
    </submittedName>
</protein>
<name>A0AA94H7K8_9ENTR</name>
<dbReference type="AlphaFoldDB" id="A0AA94H7K8"/>
<feature type="compositionally biased region" description="Basic and acidic residues" evidence="4">
    <location>
        <begin position="42"/>
        <end position="52"/>
    </location>
</feature>
<dbReference type="InterPro" id="IPR014710">
    <property type="entry name" value="RmlC-like_jellyroll"/>
</dbReference>
<feature type="binding site" evidence="3">
    <location>
        <position position="296"/>
    </location>
    <ligand>
        <name>Mn(2+)</name>
        <dbReference type="ChEBI" id="CHEBI:29035"/>
        <label>2</label>
    </ligand>
</feature>
<feature type="domain" description="Cupin type-1" evidence="6">
    <location>
        <begin position="68"/>
        <end position="215"/>
    </location>
</feature>
<evidence type="ECO:0000256" key="4">
    <source>
        <dbReference type="SAM" id="MobiDB-lite"/>
    </source>
</evidence>
<keyword evidence="3" id="KW-0464">Manganese</keyword>
<dbReference type="InterPro" id="IPR006311">
    <property type="entry name" value="TAT_signal"/>
</dbReference>